<dbReference type="RefSeq" id="WP_058513321.1">
    <property type="nucleotide sequence ID" value="NZ_CAAAIH010000029.1"/>
</dbReference>
<evidence type="ECO:0000313" key="1">
    <source>
        <dbReference type="EMBL" id="KTD65209.1"/>
    </source>
</evidence>
<sequence>MSSQGKIINAVNLCLKQKPNIDFELNQKGICAGLAALYIKYTLENKTSQFFSLLDQLAALPSNYRLGSNHAIDNFIIQIDKAFRPSEYCGYETHQGDLEKILDVRNKPLSNEFNLGLITDESCWKELFKKISRNDRSYFITSKNHAIALTFRNGKYTVYDPNYSKKIKEFDSINELIKEIKDCFEYTEHTFGLAIRTFASPNDARESYPTYDELHQIAFAHQTNTNSSAFAALAGDVNTLNYLFKENKIDLGSLAKEYLRPEFNDLLLQQPKSSDIKNAMLQGIKATLYIGTHKETEKLIHHYLKTYTSLEEQNALKETIQKQLSKLLPDLMKKKANYSNLLKLLDQFNLPHNLEYQTNYNHLQLLTFIHEESNFQTSHLFLSKLSPEQLIKQIQHAAIANQHHVLSLLFTHLINTQIDPKTFHSIFNKEVIDNINATTLSKLLDMGFMVNTKEPDLLILCIQRKDKSIFETYARAWSEQTNHPESWKQIDKHEYSLIDLRTSIGSVSLLNALIFLRKNEHIKNAWREDIPAEIIKSGLTIAILNDNQEMCLFLQEKLKDPLDIDTLEFLYKKGLEENNLAILSILTQLNFNVLRMTQDVRALLMLCYDYDDYSMIEHCFAQASPKIKKLILEYSLTWNLTPVINICIQKEATLFNEYLNESIQNPSKLLKLNRTITLLPPDALSLKVDEQTQKNQIKEWCKKKLFHLAETLCIKITWKKEELNEFMNELIHDKNENGIILLLKIYPQLKENPKLNALLARNNLLKPLDFLLAHGGIIESDLIEQIFTAALLQNHKNLVARFLTQGLITPATKLKQPLTKLLQKTIEKDSDAIEPVIHSKSDFALNYKELFLFCCAQKKEKIANQILAREFILTDQERQLAIQQLFGEQASSELFERVYVNGYGRLYQFLLKANIQNPRVSLLSSIKNPDQDPTFQQTELYLNHLKRAIKEKNEPIFNSLFTQSELSATPDHGVLIFLKDPLLFPRALPLFVKKYGLEKLLTEALRHKKWAVVAHLIAKQQPDDLNVDLQQLIQEHRQEIVNAYLDNLESHYDKMDVRPQLFKLFNNSNALAQLAIPYQETIQKTLERIELNMLHQQLDLNNQIYRYTFSHLPFKKALEEIDKIFAECQKIIIEKQIDLKQSIENPEIVNALAQLKTIMSDHDVTPDYLSDEHTDLLERLIENSRFKEICQLELKLYFLLKNIQKPFSESQTNQKEFNTAIKSLYDCLVQKKLPISFVIPEIQTHLKTYQLKIQSPRPTQEKERPPTLKQDSYLNTQKAKCIQSLNHYLKHRDQTLSYFSYFFDYYRGKTRAQHYKNLIKSAQSKRDLYLIEYAILVNNNGTQLKKDVLATLDYQDSKTAKDSLKAIIRKSYSKYELKQLDKVIDSINQKINANDRSATAHLFHDELTYLKKINTSKQTSGKHSFFQPKKQERIGFWQWIASWLGYACFSEENRLKKEDLDVKTKL</sequence>
<dbReference type="EMBL" id="LNYU01000020">
    <property type="protein sequence ID" value="KTD65209.1"/>
    <property type="molecule type" value="Genomic_DNA"/>
</dbReference>
<proteinExistence type="predicted"/>
<dbReference type="PATRIC" id="fig|45074.5.peg.927"/>
<organism evidence="1 2">
    <name type="scientific">Legionella santicrucis</name>
    <dbReference type="NCBI Taxonomy" id="45074"/>
    <lineage>
        <taxon>Bacteria</taxon>
        <taxon>Pseudomonadati</taxon>
        <taxon>Pseudomonadota</taxon>
        <taxon>Gammaproteobacteria</taxon>
        <taxon>Legionellales</taxon>
        <taxon>Legionellaceae</taxon>
        <taxon>Legionella</taxon>
    </lineage>
</organism>
<keyword evidence="2" id="KW-1185">Reference proteome</keyword>
<dbReference type="Proteomes" id="UP000054703">
    <property type="component" value="Unassembled WGS sequence"/>
</dbReference>
<comment type="caution">
    <text evidence="1">The sequence shown here is derived from an EMBL/GenBank/DDBJ whole genome shotgun (WGS) entry which is preliminary data.</text>
</comment>
<protein>
    <submittedName>
        <fullName evidence="1">Ankyrin repeat-containing protein</fullName>
    </submittedName>
</protein>
<dbReference type="STRING" id="45074.Lsan_0884"/>
<name>A0A0W0Z7W0_9GAMM</name>
<dbReference type="OrthoDB" id="5647295at2"/>
<evidence type="ECO:0000313" key="2">
    <source>
        <dbReference type="Proteomes" id="UP000054703"/>
    </source>
</evidence>
<gene>
    <name evidence="1" type="ORF">Lsan_0884</name>
</gene>
<accession>A0A0W0Z7W0</accession>
<reference evidence="1 2" key="1">
    <citation type="submission" date="2015-11" db="EMBL/GenBank/DDBJ databases">
        <title>Genomic analysis of 38 Legionella species identifies large and diverse effector repertoires.</title>
        <authorList>
            <person name="Burstein D."/>
            <person name="Amaro F."/>
            <person name="Zusman T."/>
            <person name="Lifshitz Z."/>
            <person name="Cohen O."/>
            <person name="Gilbert J.A."/>
            <person name="Pupko T."/>
            <person name="Shuman H.A."/>
            <person name="Segal G."/>
        </authorList>
    </citation>
    <scope>NUCLEOTIDE SEQUENCE [LARGE SCALE GENOMIC DNA]</scope>
    <source>
        <strain evidence="1 2">SC-63-C7</strain>
    </source>
</reference>